<evidence type="ECO:0000313" key="1">
    <source>
        <dbReference type="EMBL" id="ACK70315.1"/>
    </source>
</evidence>
<dbReference type="RefSeq" id="WP_012599258.1">
    <property type="nucleotide sequence ID" value="NC_011729.1"/>
</dbReference>
<gene>
    <name evidence="1" type="ordered locus">PCC7424_1883</name>
</gene>
<keyword evidence="2" id="KW-1185">Reference proteome</keyword>
<dbReference type="OrthoDB" id="257964at2"/>
<dbReference type="EMBL" id="CP001291">
    <property type="protein sequence ID" value="ACK70315.1"/>
    <property type="molecule type" value="Genomic_DNA"/>
</dbReference>
<dbReference type="Proteomes" id="UP000002384">
    <property type="component" value="Chromosome"/>
</dbReference>
<dbReference type="STRING" id="65393.PCC7424_1883"/>
<dbReference type="InterPro" id="IPR025639">
    <property type="entry name" value="DruA"/>
</dbReference>
<reference evidence="2" key="1">
    <citation type="journal article" date="2011" name="MBio">
        <title>Novel metabolic attributes of the genus Cyanothece, comprising a group of unicellular nitrogen-fixing Cyanobacteria.</title>
        <authorList>
            <person name="Bandyopadhyay A."/>
            <person name="Elvitigala T."/>
            <person name="Welsh E."/>
            <person name="Stockel J."/>
            <person name="Liberton M."/>
            <person name="Min H."/>
            <person name="Sherman L.A."/>
            <person name="Pakrasi H.B."/>
        </authorList>
    </citation>
    <scope>NUCLEOTIDE SEQUENCE [LARGE SCALE GENOMIC DNA]</scope>
    <source>
        <strain evidence="2">PCC 7424</strain>
    </source>
</reference>
<sequence length="433" mass="50760">MNTSSVRNNEFISMREPIITEEDYHFFSIINEKGLEEEAKVLWLDIHQEIRQLVRPVENDEKSHYRNYTLPARLDALRSHQEWLKKNWNKYSNYFADPQDINPKAIRPKLELVQKQFHRDLFRIARLSWSLPYSRGYGRRLNYLIWDDYNNKIIGILGLQSPPLSLPARDKRYYIPLDKEHRAILINLTMDAYCVGALPPYSHLLGGKLAVLAAASKEVREDYQHRYRERRTIMRDRVLSADLVAITTLSAFGHSSIYNRVSKGTYNISDGKNGKRNLWAAISLGSCQGWGTLHFSNSLYTKMKRFHQQLYPEKPVVNFGTGSKIRFLVTNRILKVLGFEKKLLKHNIQREVYVIPHVENLEEILNGSGAEPIYNDQPFNELAAYWKDRYCLKRWESLNFEENQNSMTGRDSLFQSINLIEELDSVVIEKYSH</sequence>
<evidence type="ECO:0000313" key="2">
    <source>
        <dbReference type="Proteomes" id="UP000002384"/>
    </source>
</evidence>
<organism evidence="1 2">
    <name type="scientific">Gloeothece citriformis (strain PCC 7424)</name>
    <name type="common">Cyanothece sp. (strain PCC 7424)</name>
    <dbReference type="NCBI Taxonomy" id="65393"/>
    <lineage>
        <taxon>Bacteria</taxon>
        <taxon>Bacillati</taxon>
        <taxon>Cyanobacteriota</taxon>
        <taxon>Cyanophyceae</taxon>
        <taxon>Oscillatoriophycideae</taxon>
        <taxon>Chroococcales</taxon>
        <taxon>Aphanothecaceae</taxon>
        <taxon>Gloeothece</taxon>
        <taxon>Gloeothece citriformis</taxon>
    </lineage>
</organism>
<dbReference type="KEGG" id="cyc:PCC7424_1883"/>
<accession>B7KDL3</accession>
<dbReference type="Pfam" id="PF14236">
    <property type="entry name" value="DruA"/>
    <property type="match status" value="1"/>
</dbReference>
<proteinExistence type="predicted"/>
<dbReference type="eggNOG" id="ENOG502Z9IK">
    <property type="taxonomic scope" value="Bacteria"/>
</dbReference>
<protein>
    <submittedName>
        <fullName evidence="1">Uncharacterized protein</fullName>
    </submittedName>
</protein>
<dbReference type="HOGENOM" id="CLU_041281_0_0_3"/>
<name>B7KDL3_GLOC7</name>
<dbReference type="AlphaFoldDB" id="B7KDL3"/>